<name>A0A2T1LTE8_9CHRO</name>
<dbReference type="Gene3D" id="3.40.190.10">
    <property type="entry name" value="Periplasmic binding protein-like II"/>
    <property type="match status" value="1"/>
</dbReference>
<reference evidence="1 2" key="2">
    <citation type="submission" date="2018-03" db="EMBL/GenBank/DDBJ databases">
        <authorList>
            <person name="Keele B.F."/>
        </authorList>
    </citation>
    <scope>NUCLEOTIDE SEQUENCE [LARGE SCALE GENOMIC DNA]</scope>
    <source>
        <strain evidence="1 2">CCALA 016</strain>
    </source>
</reference>
<dbReference type="PROSITE" id="PS51257">
    <property type="entry name" value="PROKAR_LIPOPROTEIN"/>
    <property type="match status" value="1"/>
</dbReference>
<dbReference type="PANTHER" id="PTHR43649:SF12">
    <property type="entry name" value="DIACETYLCHITOBIOSE BINDING PROTEIN DASA"/>
    <property type="match status" value="1"/>
</dbReference>
<protein>
    <submittedName>
        <fullName evidence="1">ABC transporter substrate-binding protein</fullName>
    </submittedName>
</protein>
<organism evidence="1 2">
    <name type="scientific">Aphanothece hegewaldii CCALA 016</name>
    <dbReference type="NCBI Taxonomy" id="2107694"/>
    <lineage>
        <taxon>Bacteria</taxon>
        <taxon>Bacillati</taxon>
        <taxon>Cyanobacteriota</taxon>
        <taxon>Cyanophyceae</taxon>
        <taxon>Oscillatoriophycideae</taxon>
        <taxon>Chroococcales</taxon>
        <taxon>Aphanothecaceae</taxon>
        <taxon>Aphanothece</taxon>
    </lineage>
</organism>
<dbReference type="OrthoDB" id="8871943at2"/>
<dbReference type="PANTHER" id="PTHR43649">
    <property type="entry name" value="ARABINOSE-BINDING PROTEIN-RELATED"/>
    <property type="match status" value="1"/>
</dbReference>
<gene>
    <name evidence="1" type="ORF">C7H19_19690</name>
</gene>
<proteinExistence type="predicted"/>
<keyword evidence="2" id="KW-1185">Reference proteome</keyword>
<dbReference type="InterPro" id="IPR050490">
    <property type="entry name" value="Bact_solute-bd_prot1"/>
</dbReference>
<reference evidence="1 2" key="1">
    <citation type="submission" date="2018-03" db="EMBL/GenBank/DDBJ databases">
        <title>The ancient ancestry and fast evolution of plastids.</title>
        <authorList>
            <person name="Moore K.R."/>
            <person name="Magnabosco C."/>
            <person name="Momper L."/>
            <person name="Gold D.A."/>
            <person name="Bosak T."/>
            <person name="Fournier G.P."/>
        </authorList>
    </citation>
    <scope>NUCLEOTIDE SEQUENCE [LARGE SCALE GENOMIC DNA]</scope>
    <source>
        <strain evidence="1 2">CCALA 016</strain>
    </source>
</reference>
<sequence length="474" mass="54902">MSCVRSKKTLGSERNKSKNRLTAIVLPFLLTLVSCSGTEKRIYEQNVTADTDTLEIWWDKGFTLEEDEALQKLVKDWEKQSGKTIKLSFYTTDELSQKVERELKAGELPDIIAMFKSEKSLTSRLAWDGKLADVSDVILPNQKNYEELALKSVNFYNNVEKKRSYYALPIHQATIHVYYWKGVLNKIGYKEKDIPKDWENFWNFWGKAQNELKTKENINIYGLGLPLSVEAGDTYQTFEQLLEAYDIKILDDKGQLQIDNPQVRQGIIKILTWYSQTYQKGYFSPQALHWLNPDNNRSMLNREVLMTTNDTLSIATAVRTDQETYQNKLGLLELPNKPNGQPMRYLATVQQVILFADSEHQKEAKNFLSYLIEPETIDTYLKASGGRHSPVLKSVWKDPFWTNPKDPHVSRASHTFKTQPTRLFYTFDNPAYSMVLKENVWGKALSRVIVEKVPPEQAADEAIVRIKEIFEEWQ</sequence>
<evidence type="ECO:0000313" key="2">
    <source>
        <dbReference type="Proteomes" id="UP000239001"/>
    </source>
</evidence>
<dbReference type="Proteomes" id="UP000239001">
    <property type="component" value="Unassembled WGS sequence"/>
</dbReference>
<dbReference type="SUPFAM" id="SSF53850">
    <property type="entry name" value="Periplasmic binding protein-like II"/>
    <property type="match status" value="1"/>
</dbReference>
<dbReference type="Pfam" id="PF13416">
    <property type="entry name" value="SBP_bac_8"/>
    <property type="match status" value="1"/>
</dbReference>
<comment type="caution">
    <text evidence="1">The sequence shown here is derived from an EMBL/GenBank/DDBJ whole genome shotgun (WGS) entry which is preliminary data.</text>
</comment>
<dbReference type="EMBL" id="PXOH01000029">
    <property type="protein sequence ID" value="PSF33614.1"/>
    <property type="molecule type" value="Genomic_DNA"/>
</dbReference>
<accession>A0A2T1LTE8</accession>
<evidence type="ECO:0000313" key="1">
    <source>
        <dbReference type="EMBL" id="PSF33614.1"/>
    </source>
</evidence>
<dbReference type="RefSeq" id="WP_106458630.1">
    <property type="nucleotide sequence ID" value="NZ_PXOH01000029.1"/>
</dbReference>
<dbReference type="InterPro" id="IPR006059">
    <property type="entry name" value="SBP"/>
</dbReference>
<dbReference type="AlphaFoldDB" id="A0A2T1LTE8"/>